<evidence type="ECO:0000313" key="1">
    <source>
        <dbReference type="EMBL" id="GJT60813.1"/>
    </source>
</evidence>
<dbReference type="Proteomes" id="UP001151760">
    <property type="component" value="Unassembled WGS sequence"/>
</dbReference>
<keyword evidence="2" id="KW-1185">Reference proteome</keyword>
<gene>
    <name evidence="1" type="ORF">Tco_1004346</name>
</gene>
<evidence type="ECO:0000313" key="2">
    <source>
        <dbReference type="Proteomes" id="UP001151760"/>
    </source>
</evidence>
<reference evidence="1" key="2">
    <citation type="submission" date="2022-01" db="EMBL/GenBank/DDBJ databases">
        <authorList>
            <person name="Yamashiro T."/>
            <person name="Shiraishi A."/>
            <person name="Satake H."/>
            <person name="Nakayama K."/>
        </authorList>
    </citation>
    <scope>NUCLEOTIDE SEQUENCE</scope>
</reference>
<reference evidence="1" key="1">
    <citation type="journal article" date="2022" name="Int. J. Mol. Sci.">
        <title>Draft Genome of Tanacetum Coccineum: Genomic Comparison of Closely Related Tanacetum-Family Plants.</title>
        <authorList>
            <person name="Yamashiro T."/>
            <person name="Shiraishi A."/>
            <person name="Nakayama K."/>
            <person name="Satake H."/>
        </authorList>
    </citation>
    <scope>NUCLEOTIDE SEQUENCE</scope>
</reference>
<name>A0ABQ5FD22_9ASTR</name>
<accession>A0ABQ5FD22</accession>
<sequence>MDESQISAREVILFYNRLDILTRQILDSRGAIPTKTDEDAKKAIKKWQNTLKNGIIEHQEEEVLGDF</sequence>
<proteinExistence type="predicted"/>
<protein>
    <submittedName>
        <fullName evidence="1">Uncharacterized protein</fullName>
    </submittedName>
</protein>
<comment type="caution">
    <text evidence="1">The sequence shown here is derived from an EMBL/GenBank/DDBJ whole genome shotgun (WGS) entry which is preliminary data.</text>
</comment>
<dbReference type="EMBL" id="BQNB010017233">
    <property type="protein sequence ID" value="GJT60813.1"/>
    <property type="molecule type" value="Genomic_DNA"/>
</dbReference>
<organism evidence="1 2">
    <name type="scientific">Tanacetum coccineum</name>
    <dbReference type="NCBI Taxonomy" id="301880"/>
    <lineage>
        <taxon>Eukaryota</taxon>
        <taxon>Viridiplantae</taxon>
        <taxon>Streptophyta</taxon>
        <taxon>Embryophyta</taxon>
        <taxon>Tracheophyta</taxon>
        <taxon>Spermatophyta</taxon>
        <taxon>Magnoliopsida</taxon>
        <taxon>eudicotyledons</taxon>
        <taxon>Gunneridae</taxon>
        <taxon>Pentapetalae</taxon>
        <taxon>asterids</taxon>
        <taxon>campanulids</taxon>
        <taxon>Asterales</taxon>
        <taxon>Asteraceae</taxon>
        <taxon>Asteroideae</taxon>
        <taxon>Anthemideae</taxon>
        <taxon>Anthemidinae</taxon>
        <taxon>Tanacetum</taxon>
    </lineage>
</organism>